<dbReference type="EMBL" id="WTYP01000001">
    <property type="protein sequence ID" value="MXP46175.1"/>
    <property type="molecule type" value="Genomic_DNA"/>
</dbReference>
<feature type="domain" description="Thioredoxin-like fold" evidence="7">
    <location>
        <begin position="60"/>
        <end position="240"/>
    </location>
</feature>
<feature type="signal peptide" evidence="6">
    <location>
        <begin position="1"/>
        <end position="23"/>
    </location>
</feature>
<sequence length="250" mass="26931">MTTTTFRKLAFATLAAPFTLGLAGCDSAPEGGAATSEPIAPIEAPAGQQWTDIVNVSESDGYIVGNPDAPIKVIEYASLTCPACAAFAANGAEQLKSEYVSTGRVSFELRNQIHGPHDLALATMVRCGAKESFHPLSDQVWTNLQQVLQPIFDNAEAVEQSLTLPEDQRLVQLAEIGGFYDFFAARGLSTDQARQCLADADKYKQIAENSTTQSNELDVTGTPTFFINGRKLDANSWTQIEPELQRAGAR</sequence>
<dbReference type="InterPro" id="IPR012336">
    <property type="entry name" value="Thioredoxin-like_fold"/>
</dbReference>
<dbReference type="Pfam" id="PF13462">
    <property type="entry name" value="Thioredoxin_4"/>
    <property type="match status" value="1"/>
</dbReference>
<dbReference type="PROSITE" id="PS51257">
    <property type="entry name" value="PROKAR_LIPOPROTEIN"/>
    <property type="match status" value="1"/>
</dbReference>
<evidence type="ECO:0000313" key="8">
    <source>
        <dbReference type="EMBL" id="MXP46175.1"/>
    </source>
</evidence>
<organism evidence="8 9">
    <name type="scientific">Pontixanthobacter luteolus</name>
    <dbReference type="NCBI Taxonomy" id="295089"/>
    <lineage>
        <taxon>Bacteria</taxon>
        <taxon>Pseudomonadati</taxon>
        <taxon>Pseudomonadota</taxon>
        <taxon>Alphaproteobacteria</taxon>
        <taxon>Sphingomonadales</taxon>
        <taxon>Erythrobacteraceae</taxon>
        <taxon>Pontixanthobacter</taxon>
    </lineage>
</organism>
<evidence type="ECO:0000313" key="9">
    <source>
        <dbReference type="Proteomes" id="UP000471435"/>
    </source>
</evidence>
<reference evidence="8 9" key="1">
    <citation type="submission" date="2019-12" db="EMBL/GenBank/DDBJ databases">
        <title>Genomic-based taxomic classification of the family Erythrobacteraceae.</title>
        <authorList>
            <person name="Xu L."/>
        </authorList>
    </citation>
    <scope>NUCLEOTIDE SEQUENCE [LARGE SCALE GENOMIC DNA]</scope>
    <source>
        <strain evidence="8 9">SW-109</strain>
    </source>
</reference>
<keyword evidence="2 6" id="KW-0732">Signal</keyword>
<evidence type="ECO:0000256" key="5">
    <source>
        <dbReference type="ARBA" id="ARBA00023284"/>
    </source>
</evidence>
<feature type="chain" id="PRO_5026114976" evidence="6">
    <location>
        <begin position="24"/>
        <end position="250"/>
    </location>
</feature>
<dbReference type="Gene3D" id="1.10.40.110">
    <property type="match status" value="1"/>
</dbReference>
<accession>A0A6I4UX84</accession>
<dbReference type="AlphaFoldDB" id="A0A6I4UX84"/>
<dbReference type="InterPro" id="IPR036249">
    <property type="entry name" value="Thioredoxin-like_sf"/>
</dbReference>
<comment type="caution">
    <text evidence="8">The sequence shown here is derived from an EMBL/GenBank/DDBJ whole genome shotgun (WGS) entry which is preliminary data.</text>
</comment>
<protein>
    <submittedName>
        <fullName evidence="8">Thioredoxin domain-containing protein</fullName>
    </submittedName>
</protein>
<keyword evidence="9" id="KW-1185">Reference proteome</keyword>
<dbReference type="RefSeq" id="WP_160729436.1">
    <property type="nucleotide sequence ID" value="NZ_WTYP01000001.1"/>
</dbReference>
<dbReference type="PANTHER" id="PTHR13887">
    <property type="entry name" value="GLUTATHIONE S-TRANSFERASE KAPPA"/>
    <property type="match status" value="1"/>
</dbReference>
<evidence type="ECO:0000256" key="4">
    <source>
        <dbReference type="ARBA" id="ARBA00023157"/>
    </source>
</evidence>
<proteinExistence type="inferred from homology"/>
<dbReference type="SUPFAM" id="SSF52833">
    <property type="entry name" value="Thioredoxin-like"/>
    <property type="match status" value="1"/>
</dbReference>
<dbReference type="Proteomes" id="UP000471435">
    <property type="component" value="Unassembled WGS sequence"/>
</dbReference>
<gene>
    <name evidence="8" type="ORF">GRI43_02055</name>
</gene>
<evidence type="ECO:0000256" key="2">
    <source>
        <dbReference type="ARBA" id="ARBA00022729"/>
    </source>
</evidence>
<comment type="similarity">
    <text evidence="1">Belongs to the thioredoxin family. DsbA subfamily.</text>
</comment>
<keyword evidence="4" id="KW-1015">Disulfide bond</keyword>
<dbReference type="Gene3D" id="3.40.30.10">
    <property type="entry name" value="Glutaredoxin"/>
    <property type="match status" value="1"/>
</dbReference>
<dbReference type="GO" id="GO:0016491">
    <property type="term" value="F:oxidoreductase activity"/>
    <property type="evidence" value="ECO:0007669"/>
    <property type="project" value="UniProtKB-KW"/>
</dbReference>
<evidence type="ECO:0000256" key="1">
    <source>
        <dbReference type="ARBA" id="ARBA00005791"/>
    </source>
</evidence>
<keyword evidence="5" id="KW-0676">Redox-active center</keyword>
<keyword evidence="3" id="KW-0560">Oxidoreductase</keyword>
<dbReference type="CDD" id="cd02972">
    <property type="entry name" value="DsbA_family"/>
    <property type="match status" value="1"/>
</dbReference>
<name>A0A6I4UX84_9SPHN</name>
<evidence type="ECO:0000259" key="7">
    <source>
        <dbReference type="Pfam" id="PF13462"/>
    </source>
</evidence>
<evidence type="ECO:0000256" key="3">
    <source>
        <dbReference type="ARBA" id="ARBA00023002"/>
    </source>
</evidence>
<dbReference type="PANTHER" id="PTHR13887:SF14">
    <property type="entry name" value="DISULFIDE BOND FORMATION PROTEIN D"/>
    <property type="match status" value="1"/>
</dbReference>
<dbReference type="OrthoDB" id="8478320at2"/>
<evidence type="ECO:0000256" key="6">
    <source>
        <dbReference type="SAM" id="SignalP"/>
    </source>
</evidence>